<evidence type="ECO:0000256" key="1">
    <source>
        <dbReference type="SAM" id="MobiDB-lite"/>
    </source>
</evidence>
<evidence type="ECO:0000313" key="4">
    <source>
        <dbReference type="EMBL" id="GEN88825.1"/>
    </source>
</evidence>
<accession>A0A511ZN19</accession>
<keyword evidence="2" id="KW-1133">Transmembrane helix</keyword>
<protein>
    <recommendedName>
        <fullName evidence="6">Processed acidic surface protein</fullName>
    </recommendedName>
</protein>
<dbReference type="NCBIfam" id="TIGR04383">
    <property type="entry name" value="acidic_w_LPXTA"/>
    <property type="match status" value="2"/>
</dbReference>
<dbReference type="STRING" id="582851.GCA_900162665_01731"/>
<dbReference type="RefSeq" id="WP_147211726.1">
    <property type="nucleotide sequence ID" value="NZ_BJYM01000016.1"/>
</dbReference>
<proteinExistence type="predicted"/>
<feature type="signal peptide" evidence="3">
    <location>
        <begin position="1"/>
        <end position="24"/>
    </location>
</feature>
<feature type="chain" id="PRO_5021892590" description="Processed acidic surface protein" evidence="3">
    <location>
        <begin position="25"/>
        <end position="480"/>
    </location>
</feature>
<organism evidence="4 5">
    <name type="scientific">Oceanobacillus sojae</name>
    <dbReference type="NCBI Taxonomy" id="582851"/>
    <lineage>
        <taxon>Bacteria</taxon>
        <taxon>Bacillati</taxon>
        <taxon>Bacillota</taxon>
        <taxon>Bacilli</taxon>
        <taxon>Bacillales</taxon>
        <taxon>Bacillaceae</taxon>
        <taxon>Oceanobacillus</taxon>
    </lineage>
</organism>
<dbReference type="EMBL" id="BJYM01000016">
    <property type="protein sequence ID" value="GEN88825.1"/>
    <property type="molecule type" value="Genomic_DNA"/>
</dbReference>
<dbReference type="Proteomes" id="UP000321558">
    <property type="component" value="Unassembled WGS sequence"/>
</dbReference>
<evidence type="ECO:0008006" key="6">
    <source>
        <dbReference type="Google" id="ProtNLM"/>
    </source>
</evidence>
<sequence length="480" mass="54862">MRKSAQIFALFLFLFVVLPGAADAHSNSFQKSLDVYLKEISIERGFTITKEDIEFSLSLYDSYLEEFDTVEDLKEFLGDVIRKDGNNLKQIYDDYDIDQAALEATLNEFGETLEDYVFLDDLEMNIGFYLYILIPRDPDFEQKLADYLKEATSIRGFQVTQTHIESSLALYGSNLNDFKTIDELSDFLGEIINKDLSNVDPYFGIDQEDILKLISDNDLDINNYVFLDDLSYDLEGEFIWEDDDFFDLSFFMQEFNLTEDELLRLEEHILSIPDITSDETIEKLLNLADRMMAFSEFETIKELTPGQVDELMAIFREFLDVFQLHAEFVLVTDQGEENLSLETLFHLTKLENADLKVNIYNLQGDFLADIIISGEMVDSDTVIDTGNAIQKEASKKSETVVIKRNDKEAPDENEASSKAVSPKTAEVKAESESQADLEKKKEEKLPDTALNYAEKGIWGLAFIIAGGALLFLSRKRKHEA</sequence>
<evidence type="ECO:0000256" key="2">
    <source>
        <dbReference type="SAM" id="Phobius"/>
    </source>
</evidence>
<feature type="compositionally biased region" description="Basic and acidic residues" evidence="1">
    <location>
        <begin position="425"/>
        <end position="445"/>
    </location>
</feature>
<dbReference type="OrthoDB" id="2718583at2"/>
<comment type="caution">
    <text evidence="4">The sequence shown here is derived from an EMBL/GenBank/DDBJ whole genome shotgun (WGS) entry which is preliminary data.</text>
</comment>
<gene>
    <name evidence="4" type="ORF">OSO01_35640</name>
</gene>
<dbReference type="AlphaFoldDB" id="A0A511ZN19"/>
<evidence type="ECO:0000313" key="5">
    <source>
        <dbReference type="Proteomes" id="UP000321558"/>
    </source>
</evidence>
<reference evidence="4 5" key="1">
    <citation type="submission" date="2019-07" db="EMBL/GenBank/DDBJ databases">
        <title>Whole genome shotgun sequence of Oceanobacillus sojae NBRC 105379.</title>
        <authorList>
            <person name="Hosoyama A."/>
            <person name="Uohara A."/>
            <person name="Ohji S."/>
            <person name="Ichikawa N."/>
        </authorList>
    </citation>
    <scope>NUCLEOTIDE SEQUENCE [LARGE SCALE GENOMIC DNA]</scope>
    <source>
        <strain evidence="4 5">NBRC 105379</strain>
    </source>
</reference>
<feature type="region of interest" description="Disordered" evidence="1">
    <location>
        <begin position="403"/>
        <end position="445"/>
    </location>
</feature>
<dbReference type="InterPro" id="IPR030832">
    <property type="entry name" value="Acidic_LPXTA"/>
</dbReference>
<keyword evidence="2" id="KW-0472">Membrane</keyword>
<name>A0A511ZN19_9BACI</name>
<evidence type="ECO:0000256" key="3">
    <source>
        <dbReference type="SAM" id="SignalP"/>
    </source>
</evidence>
<keyword evidence="2" id="KW-0812">Transmembrane</keyword>
<feature type="transmembrane region" description="Helical" evidence="2">
    <location>
        <begin position="456"/>
        <end position="473"/>
    </location>
</feature>
<keyword evidence="5" id="KW-1185">Reference proteome</keyword>
<keyword evidence="3" id="KW-0732">Signal</keyword>